<gene>
    <name evidence="8" type="ORF">GCM10023187_40100</name>
</gene>
<evidence type="ECO:0000259" key="7">
    <source>
        <dbReference type="Pfam" id="PF00924"/>
    </source>
</evidence>
<feature type="domain" description="Mechanosensitive ion channel MscS" evidence="7">
    <location>
        <begin position="197"/>
        <end position="263"/>
    </location>
</feature>
<evidence type="ECO:0000256" key="3">
    <source>
        <dbReference type="ARBA" id="ARBA00022989"/>
    </source>
</evidence>
<dbReference type="InterPro" id="IPR006685">
    <property type="entry name" value="MscS_channel_2nd"/>
</dbReference>
<dbReference type="Gene3D" id="2.30.30.60">
    <property type="match status" value="1"/>
</dbReference>
<feature type="transmembrane region" description="Helical" evidence="6">
    <location>
        <begin position="175"/>
        <end position="194"/>
    </location>
</feature>
<dbReference type="RefSeq" id="WP_345269733.1">
    <property type="nucleotide sequence ID" value="NZ_BAABHB010000009.1"/>
</dbReference>
<dbReference type="PANTHER" id="PTHR30566">
    <property type="entry name" value="YNAI-RELATED MECHANOSENSITIVE ION CHANNEL"/>
    <property type="match status" value="1"/>
</dbReference>
<feature type="compositionally biased region" description="Polar residues" evidence="5">
    <location>
        <begin position="355"/>
        <end position="367"/>
    </location>
</feature>
<evidence type="ECO:0000313" key="8">
    <source>
        <dbReference type="EMBL" id="GAA4412647.1"/>
    </source>
</evidence>
<keyword evidence="3 6" id="KW-1133">Transmembrane helix</keyword>
<name>A0ABP8KPN8_9BACT</name>
<evidence type="ECO:0000256" key="4">
    <source>
        <dbReference type="ARBA" id="ARBA00023136"/>
    </source>
</evidence>
<protein>
    <submittedName>
        <fullName evidence="8">Mechanosensitive ion channel</fullName>
    </submittedName>
</protein>
<dbReference type="EMBL" id="BAABHB010000009">
    <property type="protein sequence ID" value="GAA4412647.1"/>
    <property type="molecule type" value="Genomic_DNA"/>
</dbReference>
<evidence type="ECO:0000256" key="5">
    <source>
        <dbReference type="SAM" id="MobiDB-lite"/>
    </source>
</evidence>
<dbReference type="InterPro" id="IPR023408">
    <property type="entry name" value="MscS_beta-dom_sf"/>
</dbReference>
<feature type="transmembrane region" description="Helical" evidence="6">
    <location>
        <begin position="25"/>
        <end position="45"/>
    </location>
</feature>
<reference evidence="9" key="1">
    <citation type="journal article" date="2019" name="Int. J. Syst. Evol. Microbiol.">
        <title>The Global Catalogue of Microorganisms (GCM) 10K type strain sequencing project: providing services to taxonomists for standard genome sequencing and annotation.</title>
        <authorList>
            <consortium name="The Broad Institute Genomics Platform"/>
            <consortium name="The Broad Institute Genome Sequencing Center for Infectious Disease"/>
            <person name="Wu L."/>
            <person name="Ma J."/>
        </authorList>
    </citation>
    <scope>NUCLEOTIDE SEQUENCE [LARGE SCALE GENOMIC DNA]</scope>
    <source>
        <strain evidence="9">JCM 17925</strain>
    </source>
</reference>
<dbReference type="Proteomes" id="UP001500936">
    <property type="component" value="Unassembled WGS sequence"/>
</dbReference>
<comment type="caution">
    <text evidence="8">The sequence shown here is derived from an EMBL/GenBank/DDBJ whole genome shotgun (WGS) entry which is preliminary data.</text>
</comment>
<evidence type="ECO:0000256" key="1">
    <source>
        <dbReference type="ARBA" id="ARBA00004370"/>
    </source>
</evidence>
<keyword evidence="4 6" id="KW-0472">Membrane</keyword>
<keyword evidence="2 6" id="KW-0812">Transmembrane</keyword>
<evidence type="ECO:0000313" key="9">
    <source>
        <dbReference type="Proteomes" id="UP001500936"/>
    </source>
</evidence>
<dbReference type="PANTHER" id="PTHR30566:SF25">
    <property type="entry name" value="INNER MEMBRANE PROTEIN"/>
    <property type="match status" value="1"/>
</dbReference>
<accession>A0ABP8KPN8</accession>
<sequence length="380" mass="43697">MEWMDFNWTDAYTDFSRWLRQNKEFSGWVLFGISIVAGLLINFLVTQIVRFILRRGQHEVLGLLRLHVRNAFYVFSPTLCFLILTNLQRRALIRHPIATTLAEIFFIVACIWLAIRILKVVELLLIRGYDTSQDTQLHIRKYVTQIKFVRRLVATGVVVIGFSILLLSFQGGRKVGLSILTSAGIVSVVIGFAAQRTLANLLAGIQIALNQQIRVDDVVVVENEWGRIEEINLTNVVVRLWDRRRLILPITYFVEKPFQNWTRSQASVLGAVMLYLDYRVPVDKLRHKCRELVEDHPLWDGEVLTVQVTDTMPDCIQVRVLVSARNSGEAFDLRCLIREAMIEYLREEHPESLPQTRLQFVDASTSSPDKKEAQENPPAL</sequence>
<evidence type="ECO:0000256" key="2">
    <source>
        <dbReference type="ARBA" id="ARBA00022692"/>
    </source>
</evidence>
<dbReference type="Pfam" id="PF00924">
    <property type="entry name" value="MS_channel_2nd"/>
    <property type="match status" value="1"/>
</dbReference>
<feature type="transmembrane region" description="Helical" evidence="6">
    <location>
        <begin position="66"/>
        <end position="84"/>
    </location>
</feature>
<dbReference type="SUPFAM" id="SSF50182">
    <property type="entry name" value="Sm-like ribonucleoproteins"/>
    <property type="match status" value="1"/>
</dbReference>
<keyword evidence="9" id="KW-1185">Reference proteome</keyword>
<feature type="transmembrane region" description="Helical" evidence="6">
    <location>
        <begin position="148"/>
        <end position="169"/>
    </location>
</feature>
<organism evidence="8 9">
    <name type="scientific">Nibrella viscosa</name>
    <dbReference type="NCBI Taxonomy" id="1084524"/>
    <lineage>
        <taxon>Bacteria</taxon>
        <taxon>Pseudomonadati</taxon>
        <taxon>Bacteroidota</taxon>
        <taxon>Cytophagia</taxon>
        <taxon>Cytophagales</taxon>
        <taxon>Spirosomataceae</taxon>
        <taxon>Nibrella</taxon>
    </lineage>
</organism>
<feature type="region of interest" description="Disordered" evidence="5">
    <location>
        <begin position="355"/>
        <end position="380"/>
    </location>
</feature>
<proteinExistence type="predicted"/>
<dbReference type="Gene3D" id="1.10.287.1260">
    <property type="match status" value="1"/>
</dbReference>
<evidence type="ECO:0000256" key="6">
    <source>
        <dbReference type="SAM" id="Phobius"/>
    </source>
</evidence>
<feature type="transmembrane region" description="Helical" evidence="6">
    <location>
        <begin position="104"/>
        <end position="127"/>
    </location>
</feature>
<dbReference type="InterPro" id="IPR010920">
    <property type="entry name" value="LSM_dom_sf"/>
</dbReference>
<comment type="subcellular location">
    <subcellularLocation>
        <location evidence="1">Membrane</location>
    </subcellularLocation>
</comment>